<dbReference type="EMBL" id="VSSQ01117127">
    <property type="protein sequence ID" value="MPN51727.1"/>
    <property type="molecule type" value="Genomic_DNA"/>
</dbReference>
<reference evidence="1" key="1">
    <citation type="submission" date="2019-08" db="EMBL/GenBank/DDBJ databases">
        <authorList>
            <person name="Kucharzyk K."/>
            <person name="Murdoch R.W."/>
            <person name="Higgins S."/>
            <person name="Loffler F."/>
        </authorList>
    </citation>
    <scope>NUCLEOTIDE SEQUENCE</scope>
</reference>
<gene>
    <name evidence="1" type="ORF">SDC9_199376</name>
</gene>
<sequence>MTGQHLAHQFDLAVDAGNGQSGLAAAVGIDAGAGAHGDLAHVGHVEQAGGGAGVQVFLHHAGRVLHRHLVAGERHHAGAERQVQRVKRGFLEFRRSVQKAPSSPWAPLLIGRRLINPGASAPFS</sequence>
<comment type="caution">
    <text evidence="1">The sequence shown here is derived from an EMBL/GenBank/DDBJ whole genome shotgun (WGS) entry which is preliminary data.</text>
</comment>
<organism evidence="1">
    <name type="scientific">bioreactor metagenome</name>
    <dbReference type="NCBI Taxonomy" id="1076179"/>
    <lineage>
        <taxon>unclassified sequences</taxon>
        <taxon>metagenomes</taxon>
        <taxon>ecological metagenomes</taxon>
    </lineage>
</organism>
<proteinExistence type="predicted"/>
<name>A0A645IKD3_9ZZZZ</name>
<protein>
    <submittedName>
        <fullName evidence="1">Uncharacterized protein</fullName>
    </submittedName>
</protein>
<accession>A0A645IKD3</accession>
<evidence type="ECO:0000313" key="1">
    <source>
        <dbReference type="EMBL" id="MPN51727.1"/>
    </source>
</evidence>
<dbReference type="AlphaFoldDB" id="A0A645IKD3"/>